<dbReference type="AlphaFoldDB" id="W6K465"/>
<name>W6K465_9MICO</name>
<sequence>MVDQAVLRAYWSHRQGLDGSLAGADSATVLERVGWARSEGIVDRRRLIGLWDFDPEAEEVVWSPITDLTSVQRKAKLAAVERTAAYVRDDLGDNRGMSLDSPKSRQPRLAALREHSR</sequence>
<organism evidence="2 3">
    <name type="scientific">Nostocoides australiense Ben110</name>
    <dbReference type="NCBI Taxonomy" id="1193182"/>
    <lineage>
        <taxon>Bacteria</taxon>
        <taxon>Bacillati</taxon>
        <taxon>Actinomycetota</taxon>
        <taxon>Actinomycetes</taxon>
        <taxon>Micrococcales</taxon>
        <taxon>Intrasporangiaceae</taxon>
        <taxon>Nostocoides</taxon>
    </lineage>
</organism>
<evidence type="ECO:0000313" key="3">
    <source>
        <dbReference type="Proteomes" id="UP000035763"/>
    </source>
</evidence>
<dbReference type="EMBL" id="CAJA01000390">
    <property type="protein sequence ID" value="CCH74474.1"/>
    <property type="molecule type" value="Genomic_DNA"/>
</dbReference>
<evidence type="ECO:0000313" key="2">
    <source>
        <dbReference type="EMBL" id="CCH74474.1"/>
    </source>
</evidence>
<dbReference type="STRING" id="1193182.BN11_450012"/>
<gene>
    <name evidence="2" type="ORF">BN11_450012</name>
</gene>
<accession>W6K465</accession>
<evidence type="ECO:0000256" key="1">
    <source>
        <dbReference type="SAM" id="MobiDB-lite"/>
    </source>
</evidence>
<evidence type="ECO:0008006" key="4">
    <source>
        <dbReference type="Google" id="ProtNLM"/>
    </source>
</evidence>
<reference evidence="2 3" key="1">
    <citation type="journal article" date="2013" name="ISME J.">
        <title>A metabolic model for members of the genus Tetrasphaera involved in enhanced biological phosphorus removal.</title>
        <authorList>
            <person name="Kristiansen R."/>
            <person name="Nguyen H.T.T."/>
            <person name="Saunders A.M."/>
            <person name="Nielsen J.L."/>
            <person name="Wimmer R."/>
            <person name="Le V.Q."/>
            <person name="McIlroy S.J."/>
            <person name="Petrovski S."/>
            <person name="Seviour R.J."/>
            <person name="Calteau A."/>
            <person name="Nielsen K.L."/>
            <person name="Nielsen P.H."/>
        </authorList>
    </citation>
    <scope>NUCLEOTIDE SEQUENCE [LARGE SCALE GENOMIC DNA]</scope>
    <source>
        <strain evidence="2 3">Ben110</strain>
    </source>
</reference>
<protein>
    <recommendedName>
        <fullName evidence="4">Winged helix DNA-binding domain-containing protein</fullName>
    </recommendedName>
</protein>
<dbReference type="OrthoDB" id="5495411at2"/>
<dbReference type="RefSeq" id="WP_048695088.1">
    <property type="nucleotide sequence ID" value="NZ_HG764815.1"/>
</dbReference>
<dbReference type="Proteomes" id="UP000035763">
    <property type="component" value="Unassembled WGS sequence"/>
</dbReference>
<proteinExistence type="predicted"/>
<comment type="caution">
    <text evidence="2">The sequence shown here is derived from an EMBL/GenBank/DDBJ whole genome shotgun (WGS) entry which is preliminary data.</text>
</comment>
<feature type="region of interest" description="Disordered" evidence="1">
    <location>
        <begin position="91"/>
        <end position="117"/>
    </location>
</feature>
<keyword evidence="3" id="KW-1185">Reference proteome</keyword>